<feature type="non-terminal residue" evidence="1">
    <location>
        <position position="196"/>
    </location>
</feature>
<organism evidence="1 2">
    <name type="scientific">Scutellospora calospora</name>
    <dbReference type="NCBI Taxonomy" id="85575"/>
    <lineage>
        <taxon>Eukaryota</taxon>
        <taxon>Fungi</taxon>
        <taxon>Fungi incertae sedis</taxon>
        <taxon>Mucoromycota</taxon>
        <taxon>Glomeromycotina</taxon>
        <taxon>Glomeromycetes</taxon>
        <taxon>Diversisporales</taxon>
        <taxon>Gigasporaceae</taxon>
        <taxon>Scutellospora</taxon>
    </lineage>
</organism>
<keyword evidence="2" id="KW-1185">Reference proteome</keyword>
<reference evidence="1" key="1">
    <citation type="submission" date="2021-06" db="EMBL/GenBank/DDBJ databases">
        <authorList>
            <person name="Kallberg Y."/>
            <person name="Tangrot J."/>
            <person name="Rosling A."/>
        </authorList>
    </citation>
    <scope>NUCLEOTIDE SEQUENCE</scope>
    <source>
        <strain evidence="1">AU212A</strain>
    </source>
</reference>
<comment type="caution">
    <text evidence="1">The sequence shown here is derived from an EMBL/GenBank/DDBJ whole genome shotgun (WGS) entry which is preliminary data.</text>
</comment>
<protein>
    <submittedName>
        <fullName evidence="1">5512_t:CDS:1</fullName>
    </submittedName>
</protein>
<evidence type="ECO:0000313" key="2">
    <source>
        <dbReference type="Proteomes" id="UP000789860"/>
    </source>
</evidence>
<name>A0ACA9MHI6_9GLOM</name>
<accession>A0ACA9MHI6</accession>
<gene>
    <name evidence="1" type="ORF">SCALOS_LOCUS6554</name>
</gene>
<proteinExistence type="predicted"/>
<feature type="non-terminal residue" evidence="1">
    <location>
        <position position="1"/>
    </location>
</feature>
<dbReference type="EMBL" id="CAJVPM010012750">
    <property type="protein sequence ID" value="CAG8590344.1"/>
    <property type="molecule type" value="Genomic_DNA"/>
</dbReference>
<dbReference type="Proteomes" id="UP000789860">
    <property type="component" value="Unassembled WGS sequence"/>
</dbReference>
<evidence type="ECO:0000313" key="1">
    <source>
        <dbReference type="EMBL" id="CAG8590344.1"/>
    </source>
</evidence>
<sequence length="196" mass="22758">WYHLLELEKYICLLEVELAKDINYDSKKDFRLFEEATQYLGGSNYATYSTLNPIMIHIINKLKPILQLSEEINIESIKDIFSELEICDDKNNLDKPMQTFGVLEKVKEILYYDNKLYLPSILDPQVKKFDFASDKIKQVQDLLKTKYHNAKDKLLLISTTMSSTTSYWNQNAHRFPVLSKLAQSYLAVSATSTPSE</sequence>